<dbReference type="SUPFAM" id="SSF55781">
    <property type="entry name" value="GAF domain-like"/>
    <property type="match status" value="1"/>
</dbReference>
<name>A0ABP8ILF8_9BACT</name>
<dbReference type="Pfam" id="PF01590">
    <property type="entry name" value="GAF"/>
    <property type="match status" value="1"/>
</dbReference>
<feature type="domain" description="GAF" evidence="1">
    <location>
        <begin position="22"/>
        <end position="165"/>
    </location>
</feature>
<dbReference type="InterPro" id="IPR003018">
    <property type="entry name" value="GAF"/>
</dbReference>
<accession>A0ABP8ILF8</accession>
<reference evidence="3" key="1">
    <citation type="journal article" date="2019" name="Int. J. Syst. Evol. Microbiol.">
        <title>The Global Catalogue of Microorganisms (GCM) 10K type strain sequencing project: providing services to taxonomists for standard genome sequencing and annotation.</title>
        <authorList>
            <consortium name="The Broad Institute Genomics Platform"/>
            <consortium name="The Broad Institute Genome Sequencing Center for Infectious Disease"/>
            <person name="Wu L."/>
            <person name="Ma J."/>
        </authorList>
    </citation>
    <scope>NUCLEOTIDE SEQUENCE [LARGE SCALE GENOMIC DNA]</scope>
    <source>
        <strain evidence="3">JCM 17923</strain>
    </source>
</reference>
<dbReference type="EMBL" id="BAABGZ010000065">
    <property type="protein sequence ID" value="GAA4362416.1"/>
    <property type="molecule type" value="Genomic_DNA"/>
</dbReference>
<proteinExistence type="predicted"/>
<gene>
    <name evidence="2" type="ORF">GCM10023185_30350</name>
</gene>
<evidence type="ECO:0000313" key="3">
    <source>
        <dbReference type="Proteomes" id="UP001501153"/>
    </source>
</evidence>
<protein>
    <recommendedName>
        <fullName evidence="1">GAF domain-containing protein</fullName>
    </recommendedName>
</protein>
<comment type="caution">
    <text evidence="2">The sequence shown here is derived from an EMBL/GenBank/DDBJ whole genome shotgun (WGS) entry which is preliminary data.</text>
</comment>
<dbReference type="PANTHER" id="PTHR43102:SF2">
    <property type="entry name" value="GAF DOMAIN-CONTAINING PROTEIN"/>
    <property type="match status" value="1"/>
</dbReference>
<dbReference type="Gene3D" id="3.30.450.40">
    <property type="match status" value="1"/>
</dbReference>
<evidence type="ECO:0000313" key="2">
    <source>
        <dbReference type="EMBL" id="GAA4362416.1"/>
    </source>
</evidence>
<organism evidence="2 3">
    <name type="scientific">Hymenobacter saemangeumensis</name>
    <dbReference type="NCBI Taxonomy" id="1084522"/>
    <lineage>
        <taxon>Bacteria</taxon>
        <taxon>Pseudomonadati</taxon>
        <taxon>Bacteroidota</taxon>
        <taxon>Cytophagia</taxon>
        <taxon>Cytophagales</taxon>
        <taxon>Hymenobacteraceae</taxon>
        <taxon>Hymenobacter</taxon>
    </lineage>
</organism>
<dbReference type="PANTHER" id="PTHR43102">
    <property type="entry name" value="SLR1143 PROTEIN"/>
    <property type="match status" value="1"/>
</dbReference>
<evidence type="ECO:0000259" key="1">
    <source>
        <dbReference type="SMART" id="SM00065"/>
    </source>
</evidence>
<dbReference type="InterPro" id="IPR029016">
    <property type="entry name" value="GAF-like_dom_sf"/>
</dbReference>
<dbReference type="Proteomes" id="UP001501153">
    <property type="component" value="Unassembled WGS sequence"/>
</dbReference>
<sequence length="227" mass="24488">MIPANDADRLQELHRYQILDATNERIFNELASLTARLFQAPISLISLVDQEDVTFPGNHGLPEAERVARNLSLCSAAILQDATTVYEDLKARPCELTDPSVATALNLQFYAGHPLQTASGYNIGTLCVIDHHPRAFTPAETALLQTLAGVVMRLLDLRVALGAKPDSSFKLWDPVYLAIGGQLRRLQALADQAAAAPTASLTPAMTREAAGIADTIDKYVAATLARV</sequence>
<keyword evidence="3" id="KW-1185">Reference proteome</keyword>
<dbReference type="SMART" id="SM00065">
    <property type="entry name" value="GAF"/>
    <property type="match status" value="1"/>
</dbReference>